<accession>A0A2U9R4G7</accession>
<feature type="compositionally biased region" description="Basic and acidic residues" evidence="5">
    <location>
        <begin position="1017"/>
        <end position="1029"/>
    </location>
</feature>
<feature type="compositionally biased region" description="Basic and acidic residues" evidence="5">
    <location>
        <begin position="117"/>
        <end position="148"/>
    </location>
</feature>
<sequence length="1752" mass="199718">MMPQDHLVVPNSPQEQVLAASKKSDTVMDDQIFNKSEHSKTMDVDDGDIQSEMYLIDNLPNNSDIEQGEIIGECPGRDALKNPTINDSLDTMTEVLNGEDNIIGDNGYTSEIKIEAEEKIPETKHHENREGTNLEEGRDHGKERRNDEHGEEEEAEDLPDSDIASLAGIDLEPDAFTRPKRRTTKAVNYKEKTENDIPKVKSHQPGYAGAKRGRRPKSQTDSISPPPSASSQKAILTAANSAEYHSVDEVVPINYQPPIDKKNSFNQILDLKGATIDEHEAKLVTKSGVTIKKGDCIFMICEPPTEPFYIALVLGFNKKDKSTEIKDVSNYTFSVCWFYRPRDLNRRLTDTRLVYASLHRDECPITSFRGFATVKHRDVIEDLDAYRQQPDSFFFDKLYDRYMIKMYDMIPTIKLLHLPPNYYEALHKRFEYIFVEVGKAEDLLSSPKNCEKCLQWCSNSDSISCSSCQKSYHLLCLDPPILTKPKRGFAWYCAACNRKLEEKLAQNRGRMLESAQPSQIIKAEERALFSSNHEGKEEEKEGKIKQAEPVDCQEIDSSSLRYEQMARKFLEADKGLSLEQRRAIEEWPYRYLGVHAKFEDALDLQDRPYARAASRLGSKYQCTSVTEWYDHKVQYYDSKTSSVGHNNKRLKKYYNRSKRLTTPLLPEDTLLEDKKYPVPEEYKDLKPKDYPGWLQPKPKGYIERGGDETSELLWVMPDEGMGDMVEQYIKDCAGVATRLKLTSTTTPNFIDAILLILMRHDYKPEESMEDVSKLTRESLKEPTFSDEEIKRFEDSVRIHGSELYPVFKDVKTQPSSMVVRFYYLWKKTKSGHEIWDNYPGRAKNRFKTTKKTGFDLENPDDDGTYLNSKINKTHVKMKCMFCEAYHSSQWFRAPGAVLDEQNKLCEAFCYRCAKLWRKYAAKWENPIELIKNQEKKSGYANKKRIESALIEEANLVVKARENYKMSPIKITQKLKKLKTTDPDLDYNYLGSESAKKGRKVRSKNMSNKASKMTNRNSDTKNQNKKEKSTKVSSLTGKKKRAAEDDDLSNVDVKSEGVDKIKKRKYTRRKPKEKGLKFVYNSGDESLSDKRKAKRVYEELDLFPKISDLKKELEVAENQLEENNNGGLFNAFLDMKLRERIESLRKELDELVPRSYENIPVEVKTTSNSKKTTKDTDLSKKYVRRRVYLSKTAVPGSGVFETPPIQLVENIEPPKGKFSFQNEDLPKALEQKVSLLPPKVEDYGASFQSQPMLPPDTLVKAQEAPESNSSNGTTDENVSLGSPHPLVIKEVDSNGRTMKPVKSVSNETSISPAKTKEPISAISSLVSKLVFPFIENKDTVSKNMIKRYLSKFDIFNPLLASETYVSPIYQMRSSSRELHSMWKTYQSSRKSRGRANKQFIPLFDYDKRPCCVCREMADISTMLICSNCGLNVHATCYGISLPDDIAKKAGEYNWHCDPCSNDLHPLASTQYLCLLCNSRESNMDQAIKGDPISIPDALKRTVEGRWCHVTCSLLSDKIKYGSKSLQPVYGTPASGVQNIFQTCEVCMCNGGVIATCEVCSKKTHVTCALDYGWKLGFKIARCIDIDGGNIIELKDKKIIGKLVPSFYCDDHIRLSESSEFPTLYSLNDLGRDIAKESVEFKTLIELYATDERKQVDFICNGKLRRHAFDDMAAAFDELAKRTTADNTDTESKQCSRCSRTSSLAWYPNSDHNNTTPIVCHSCHFSSDSDETRSGVPDLSNVNTKKFDYSVYGC</sequence>
<protein>
    <recommendedName>
        <fullName evidence="11">Lid2 complex component snt2</fullName>
    </recommendedName>
</protein>
<dbReference type="Pfam" id="PF13832">
    <property type="entry name" value="zf-HC5HC2H_2"/>
    <property type="match status" value="1"/>
</dbReference>
<dbReference type="GO" id="GO:0048189">
    <property type="term" value="C:Lid2 complex"/>
    <property type="evidence" value="ECO:0007669"/>
    <property type="project" value="TreeGrafter"/>
</dbReference>
<keyword evidence="10" id="KW-1185">Reference proteome</keyword>
<evidence type="ECO:0000313" key="10">
    <source>
        <dbReference type="Proteomes" id="UP000249293"/>
    </source>
</evidence>
<dbReference type="GO" id="GO:0008270">
    <property type="term" value="F:zinc ion binding"/>
    <property type="evidence" value="ECO:0007669"/>
    <property type="project" value="UniProtKB-KW"/>
</dbReference>
<dbReference type="Gene3D" id="3.30.40.10">
    <property type="entry name" value="Zinc/RING finger domain, C3HC4 (zinc finger)"/>
    <property type="match status" value="2"/>
</dbReference>
<dbReference type="Pfam" id="PF01426">
    <property type="entry name" value="BAH"/>
    <property type="match status" value="1"/>
</dbReference>
<reference evidence="9 10" key="1">
    <citation type="submission" date="2018-06" db="EMBL/GenBank/DDBJ databases">
        <title>Population genomics shows no distinction between pathogenic Candida krusei and environmental Pichia kudriavzevii: One species, four names.</title>
        <authorList>
            <person name="Douglass A.P."/>
            <person name="Offei B."/>
            <person name="Braun-Galleani S."/>
            <person name="Coughlan A.Y."/>
            <person name="Martos A."/>
            <person name="Ortiz-Merino R.A."/>
            <person name="Byrne K.P."/>
            <person name="Wolfe K.H."/>
        </authorList>
    </citation>
    <scope>NUCLEOTIDE SEQUENCE [LARGE SCALE GENOMIC DNA]</scope>
    <source>
        <strain evidence="9 10">CBS573</strain>
    </source>
</reference>
<dbReference type="PROSITE" id="PS51805">
    <property type="entry name" value="EPHD"/>
    <property type="match status" value="1"/>
</dbReference>
<dbReference type="InterPro" id="IPR011011">
    <property type="entry name" value="Znf_FYVE_PHD"/>
</dbReference>
<dbReference type="SMART" id="SM00439">
    <property type="entry name" value="BAH"/>
    <property type="match status" value="1"/>
</dbReference>
<evidence type="ECO:0000256" key="5">
    <source>
        <dbReference type="SAM" id="MobiDB-lite"/>
    </source>
</evidence>
<keyword evidence="1" id="KW-0479">Metal-binding</keyword>
<feature type="region of interest" description="Disordered" evidence="5">
    <location>
        <begin position="1259"/>
        <end position="1282"/>
    </location>
</feature>
<dbReference type="PROSITE" id="PS50016">
    <property type="entry name" value="ZF_PHD_2"/>
    <property type="match status" value="2"/>
</dbReference>
<dbReference type="InterPro" id="IPR034732">
    <property type="entry name" value="EPHD"/>
</dbReference>
<dbReference type="Pfam" id="PF00628">
    <property type="entry name" value="PHD"/>
    <property type="match status" value="1"/>
</dbReference>
<feature type="compositionally biased region" description="Basic and acidic residues" evidence="5">
    <location>
        <begin position="188"/>
        <end position="199"/>
    </location>
</feature>
<feature type="compositionally biased region" description="Polar residues" evidence="5">
    <location>
        <begin position="1003"/>
        <end position="1016"/>
    </location>
</feature>
<evidence type="ECO:0000259" key="6">
    <source>
        <dbReference type="PROSITE" id="PS50016"/>
    </source>
</evidence>
<organism evidence="9 10">
    <name type="scientific">Pichia kudriavzevii</name>
    <name type="common">Yeast</name>
    <name type="synonym">Issatchenkia orientalis</name>
    <dbReference type="NCBI Taxonomy" id="4909"/>
    <lineage>
        <taxon>Eukaryota</taxon>
        <taxon>Fungi</taxon>
        <taxon>Dikarya</taxon>
        <taxon>Ascomycota</taxon>
        <taxon>Saccharomycotina</taxon>
        <taxon>Pichiomycetes</taxon>
        <taxon>Pichiales</taxon>
        <taxon>Pichiaceae</taxon>
        <taxon>Pichia</taxon>
    </lineage>
</organism>
<dbReference type="SUPFAM" id="SSF57903">
    <property type="entry name" value="FYVE/PHD zinc finger"/>
    <property type="match status" value="2"/>
</dbReference>
<feature type="region of interest" description="Disordered" evidence="5">
    <location>
        <begin position="988"/>
        <end position="1051"/>
    </location>
</feature>
<feature type="region of interest" description="Disordered" evidence="5">
    <location>
        <begin position="117"/>
        <end position="233"/>
    </location>
</feature>
<evidence type="ECO:0000259" key="8">
    <source>
        <dbReference type="PROSITE" id="PS51805"/>
    </source>
</evidence>
<dbReference type="PROSITE" id="PS51038">
    <property type="entry name" value="BAH"/>
    <property type="match status" value="1"/>
</dbReference>
<proteinExistence type="predicted"/>
<dbReference type="Pfam" id="PF13831">
    <property type="entry name" value="PHD_2"/>
    <property type="match status" value="1"/>
</dbReference>
<feature type="domain" description="BAH" evidence="7">
    <location>
        <begin position="289"/>
        <end position="410"/>
    </location>
</feature>
<dbReference type="SMART" id="SM00249">
    <property type="entry name" value="PHD"/>
    <property type="match status" value="2"/>
</dbReference>
<dbReference type="GO" id="GO:0003682">
    <property type="term" value="F:chromatin binding"/>
    <property type="evidence" value="ECO:0007669"/>
    <property type="project" value="InterPro"/>
</dbReference>
<dbReference type="Gene3D" id="2.30.30.490">
    <property type="match status" value="1"/>
</dbReference>
<dbReference type="Gene3D" id="1.10.10.60">
    <property type="entry name" value="Homeodomain-like"/>
    <property type="match status" value="1"/>
</dbReference>
<dbReference type="STRING" id="4909.A0A2U9R4G7"/>
<dbReference type="PANTHER" id="PTHR47672:SF1">
    <property type="entry name" value="E3 UBIQUITIN-PROTEIN LIGASE SNT2"/>
    <property type="match status" value="1"/>
</dbReference>
<feature type="compositionally biased region" description="Polar residues" evidence="5">
    <location>
        <begin position="1264"/>
        <end position="1279"/>
    </location>
</feature>
<dbReference type="KEGG" id="pkz:C5L36_0C01950"/>
<keyword evidence="2 4" id="KW-0863">Zinc-finger</keyword>
<evidence type="ECO:0000259" key="7">
    <source>
        <dbReference type="PROSITE" id="PS51038"/>
    </source>
</evidence>
<dbReference type="InterPro" id="IPR001025">
    <property type="entry name" value="BAH_dom"/>
</dbReference>
<evidence type="ECO:0000256" key="4">
    <source>
        <dbReference type="PROSITE-ProRule" id="PRU00146"/>
    </source>
</evidence>
<keyword evidence="3" id="KW-0862">Zinc</keyword>
<dbReference type="GO" id="GO:0004842">
    <property type="term" value="F:ubiquitin-protein transferase activity"/>
    <property type="evidence" value="ECO:0007669"/>
    <property type="project" value="TreeGrafter"/>
</dbReference>
<feature type="compositionally biased region" description="Acidic residues" evidence="5">
    <location>
        <begin position="149"/>
        <end position="160"/>
    </location>
</feature>
<feature type="compositionally biased region" description="Polar residues" evidence="5">
    <location>
        <begin position="219"/>
        <end position="233"/>
    </location>
</feature>
<evidence type="ECO:0000313" key="9">
    <source>
        <dbReference type="EMBL" id="AWU76250.1"/>
    </source>
</evidence>
<dbReference type="PANTHER" id="PTHR47672">
    <property type="entry name" value="E3 UBIQUITIN-PROTEIN LIGASE SNT2"/>
    <property type="match status" value="1"/>
</dbReference>
<dbReference type="InterPro" id="IPR013083">
    <property type="entry name" value="Znf_RING/FYVE/PHD"/>
</dbReference>
<dbReference type="InterPro" id="IPR001965">
    <property type="entry name" value="Znf_PHD"/>
</dbReference>
<dbReference type="GeneID" id="40384045"/>
<evidence type="ECO:0000256" key="1">
    <source>
        <dbReference type="ARBA" id="ARBA00022723"/>
    </source>
</evidence>
<dbReference type="RefSeq" id="XP_029321727.1">
    <property type="nucleotide sequence ID" value="XM_029465867.1"/>
</dbReference>
<feature type="domain" description="PHD-type" evidence="8">
    <location>
        <begin position="1469"/>
        <end position="1585"/>
    </location>
</feature>
<evidence type="ECO:0000256" key="3">
    <source>
        <dbReference type="ARBA" id="ARBA00022833"/>
    </source>
</evidence>
<dbReference type="VEuPathDB" id="FungiDB:C5L36_0C01950"/>
<dbReference type="InterPro" id="IPR019787">
    <property type="entry name" value="Znf_PHD-finger"/>
</dbReference>
<feature type="domain" description="PHD-type" evidence="6">
    <location>
        <begin position="447"/>
        <end position="499"/>
    </location>
</feature>
<dbReference type="GO" id="GO:0036205">
    <property type="term" value="P:histone catabolic process"/>
    <property type="evidence" value="ECO:0007669"/>
    <property type="project" value="TreeGrafter"/>
</dbReference>
<dbReference type="InterPro" id="IPR029617">
    <property type="entry name" value="Snt2"/>
</dbReference>
<feature type="domain" description="PHD-type" evidence="6">
    <location>
        <begin position="1406"/>
        <end position="1461"/>
    </location>
</feature>
<name>A0A2U9R4G7_PICKU</name>
<evidence type="ECO:0000256" key="2">
    <source>
        <dbReference type="ARBA" id="ARBA00022771"/>
    </source>
</evidence>
<gene>
    <name evidence="9" type="ORF">C5L36_0C01950</name>
</gene>
<dbReference type="Proteomes" id="UP000249293">
    <property type="component" value="Chromosome 3"/>
</dbReference>
<dbReference type="InterPro" id="IPR043151">
    <property type="entry name" value="BAH_sf"/>
</dbReference>
<evidence type="ECO:0008006" key="11">
    <source>
        <dbReference type="Google" id="ProtNLM"/>
    </source>
</evidence>
<dbReference type="OrthoDB" id="336088at2759"/>
<dbReference type="EMBL" id="CP028775">
    <property type="protein sequence ID" value="AWU76250.1"/>
    <property type="molecule type" value="Genomic_DNA"/>
</dbReference>